<sequence>MGGKSNMKIGVKNTIQGEQILEIDELKNKKLKIDELNGLELSQESLGGVKPKIKISVFCMDGDLIGAPADWWKETESTMGGKEFWETLEKTLKGYMNLIFGCRLQDAINKAPNMKWLTGTSNSSSEQDAAGISIAIRKKLGKMDPKLGFEKLFEGNLSRNYRKKFTSEKASIEVYLYDRNEFKSTHEESIKKQFRKSIASALIDLIISSEWCAKKDSSNTSCLEWNNYKNKENWKKEIKDEENWLIGQEKLDGTIGIMWNPRNEWNGTPKWKWDKIKNWENLDNNWWKNVKEILNDIKRSSWFNKNTEKVAELIGAHFLGRFLNGDLKIKNFLEQKVELCKIASNGIICPRGGVIWKN</sequence>
<reference evidence="1 2" key="1">
    <citation type="journal article" date="2013" name="Genome Announc.">
        <title>Genome Sequence of Mycoplasma parvum (Formerly Eperythrozoon parvum), a Diminutive Hemoplasma of the Pig.</title>
        <authorList>
            <person name="do Nascimento N.C."/>
            <person name="Dos Santos A.P."/>
            <person name="Chu Y."/>
            <person name="Guimaraes A.M."/>
            <person name="Pagliaro A."/>
            <person name="Messick J.B."/>
        </authorList>
    </citation>
    <scope>NUCLEOTIDE SEQUENCE [LARGE SCALE GENOMIC DNA]</scope>
    <source>
        <strain evidence="1 2">Indiana</strain>
    </source>
</reference>
<proteinExistence type="predicted"/>
<dbReference type="STRING" id="1403316.PRV_01930"/>
<dbReference type="Proteomes" id="UP000017119">
    <property type="component" value="Chromosome"/>
</dbReference>
<organism evidence="1 2">
    <name type="scientific">Mycoplasma parvum str. Indiana</name>
    <dbReference type="NCBI Taxonomy" id="1403316"/>
    <lineage>
        <taxon>Bacteria</taxon>
        <taxon>Bacillati</taxon>
        <taxon>Mycoplasmatota</taxon>
        <taxon>Mollicutes</taxon>
        <taxon>Mycoplasmataceae</taxon>
        <taxon>Mycoplasma</taxon>
    </lineage>
</organism>
<evidence type="ECO:0000313" key="2">
    <source>
        <dbReference type="Proteomes" id="UP000017119"/>
    </source>
</evidence>
<protein>
    <submittedName>
        <fullName evidence="1">Uncharacterized protein</fullName>
    </submittedName>
</protein>
<dbReference type="AlphaFoldDB" id="U5NG14"/>
<gene>
    <name evidence="1" type="ORF">PRV_01930</name>
</gene>
<dbReference type="HOGENOM" id="CLU_068041_0_0_14"/>
<evidence type="ECO:0000313" key="1">
    <source>
        <dbReference type="EMBL" id="AGX89124.1"/>
    </source>
</evidence>
<dbReference type="KEGG" id="mpv:PRV_01930"/>
<accession>U5NG14</accession>
<dbReference type="PATRIC" id="fig|1403316.3.peg.352"/>
<keyword evidence="2" id="KW-1185">Reference proteome</keyword>
<dbReference type="EMBL" id="CP006771">
    <property type="protein sequence ID" value="AGX89124.1"/>
    <property type="molecule type" value="Genomic_DNA"/>
</dbReference>
<name>U5NG14_9MOLU</name>